<reference evidence="1 2" key="1">
    <citation type="submission" date="2021-07" db="EMBL/GenBank/DDBJ databases">
        <authorList>
            <person name="Palmer J.M."/>
        </authorList>
    </citation>
    <scope>NUCLEOTIDE SEQUENCE [LARGE SCALE GENOMIC DNA]</scope>
    <source>
        <strain evidence="1 2">AT_MEX2019</strain>
        <tissue evidence="1">Muscle</tissue>
    </source>
</reference>
<accession>A0ABU7CG18</accession>
<name>A0ABU7CG18_9TELE</name>
<evidence type="ECO:0000313" key="1">
    <source>
        <dbReference type="EMBL" id="MED6261577.1"/>
    </source>
</evidence>
<dbReference type="EMBL" id="JAHUTI010090324">
    <property type="protein sequence ID" value="MED6261577.1"/>
    <property type="molecule type" value="Genomic_DNA"/>
</dbReference>
<sequence>MPGSHGCCGFPVLTPGSCWKIPGPKVSSHLAPRKIFWEISSTAGKLKAPHFPLLCATCSPFNAQIKIL</sequence>
<dbReference type="Proteomes" id="UP001345963">
    <property type="component" value="Unassembled WGS sequence"/>
</dbReference>
<comment type="caution">
    <text evidence="1">The sequence shown here is derived from an EMBL/GenBank/DDBJ whole genome shotgun (WGS) entry which is preliminary data.</text>
</comment>
<gene>
    <name evidence="1" type="ORF">ATANTOWER_007070</name>
</gene>
<organism evidence="1 2">
    <name type="scientific">Ataeniobius toweri</name>
    <dbReference type="NCBI Taxonomy" id="208326"/>
    <lineage>
        <taxon>Eukaryota</taxon>
        <taxon>Metazoa</taxon>
        <taxon>Chordata</taxon>
        <taxon>Craniata</taxon>
        <taxon>Vertebrata</taxon>
        <taxon>Euteleostomi</taxon>
        <taxon>Actinopterygii</taxon>
        <taxon>Neopterygii</taxon>
        <taxon>Teleostei</taxon>
        <taxon>Neoteleostei</taxon>
        <taxon>Acanthomorphata</taxon>
        <taxon>Ovalentaria</taxon>
        <taxon>Atherinomorphae</taxon>
        <taxon>Cyprinodontiformes</taxon>
        <taxon>Goodeidae</taxon>
        <taxon>Ataeniobius</taxon>
    </lineage>
</organism>
<keyword evidence="2" id="KW-1185">Reference proteome</keyword>
<proteinExistence type="predicted"/>
<evidence type="ECO:0000313" key="2">
    <source>
        <dbReference type="Proteomes" id="UP001345963"/>
    </source>
</evidence>
<protein>
    <submittedName>
        <fullName evidence="1">Uncharacterized protein</fullName>
    </submittedName>
</protein>